<dbReference type="WBParaSite" id="TCONS_00004488.p1">
    <property type="protein sequence ID" value="TCONS_00004488.p1"/>
    <property type="gene ID" value="XLOC_001999"/>
</dbReference>
<reference evidence="4" key="1">
    <citation type="submission" date="2024-02" db="UniProtKB">
        <authorList>
            <consortium name="WormBaseParasite"/>
        </authorList>
    </citation>
    <scope>IDENTIFICATION</scope>
</reference>
<evidence type="ECO:0000313" key="3">
    <source>
        <dbReference type="Proteomes" id="UP000035681"/>
    </source>
</evidence>
<evidence type="ECO:0000256" key="1">
    <source>
        <dbReference type="SAM" id="MobiDB-lite"/>
    </source>
</evidence>
<feature type="region of interest" description="Disordered" evidence="1">
    <location>
        <begin position="831"/>
        <end position="853"/>
    </location>
</feature>
<evidence type="ECO:0000256" key="2">
    <source>
        <dbReference type="SAM" id="Phobius"/>
    </source>
</evidence>
<dbReference type="PANTHER" id="PTHR34721:SF3">
    <property type="entry name" value="ACTIVIN_RECP DOMAIN-CONTAINING PROTEIN-RELATED"/>
    <property type="match status" value="1"/>
</dbReference>
<feature type="compositionally biased region" description="Low complexity" evidence="1">
    <location>
        <begin position="334"/>
        <end position="343"/>
    </location>
</feature>
<feature type="region of interest" description="Disordered" evidence="1">
    <location>
        <begin position="309"/>
        <end position="343"/>
    </location>
</feature>
<name>A0AAF5HZ67_STRER</name>
<feature type="transmembrane region" description="Helical" evidence="2">
    <location>
        <begin position="856"/>
        <end position="874"/>
    </location>
</feature>
<accession>A0AAF5HZ67</accession>
<feature type="region of interest" description="Disordered" evidence="1">
    <location>
        <begin position="1014"/>
        <end position="1063"/>
    </location>
</feature>
<keyword evidence="3" id="KW-1185">Reference proteome</keyword>
<dbReference type="Proteomes" id="UP000035681">
    <property type="component" value="Unplaced"/>
</dbReference>
<feature type="compositionally biased region" description="Polar residues" evidence="1">
    <location>
        <begin position="831"/>
        <end position="850"/>
    </location>
</feature>
<evidence type="ECO:0000313" key="4">
    <source>
        <dbReference type="WBParaSite" id="TCONS_00004488.p1"/>
    </source>
</evidence>
<keyword evidence="2" id="KW-0812">Transmembrane</keyword>
<proteinExistence type="predicted"/>
<dbReference type="AlphaFoldDB" id="A0AAF5HZ67"/>
<keyword evidence="2" id="KW-1133">Transmembrane helix</keyword>
<keyword evidence="2" id="KW-0472">Membrane</keyword>
<dbReference type="PANTHER" id="PTHR34721">
    <property type="entry name" value="PROTEIN CBG09734"/>
    <property type="match status" value="1"/>
</dbReference>
<feature type="compositionally biased region" description="Polar residues" evidence="1">
    <location>
        <begin position="309"/>
        <end position="318"/>
    </location>
</feature>
<organism evidence="3 4">
    <name type="scientific">Strongyloides stercoralis</name>
    <name type="common">Threadworm</name>
    <dbReference type="NCBI Taxonomy" id="6248"/>
    <lineage>
        <taxon>Eukaryota</taxon>
        <taxon>Metazoa</taxon>
        <taxon>Ecdysozoa</taxon>
        <taxon>Nematoda</taxon>
        <taxon>Chromadorea</taxon>
        <taxon>Rhabditida</taxon>
        <taxon>Tylenchina</taxon>
        <taxon>Panagrolaimomorpha</taxon>
        <taxon>Strongyloidoidea</taxon>
        <taxon>Strongyloididae</taxon>
        <taxon>Strongyloides</taxon>
    </lineage>
</organism>
<feature type="transmembrane region" description="Helical" evidence="2">
    <location>
        <begin position="1066"/>
        <end position="1085"/>
    </location>
</feature>
<sequence length="1087" mass="121885">TFNINSFQMKFSQILILSIFLLYSRYSYSLKCYTAVFSNAKDAAMNIHKVTECESEFCVTGTFKHGTEKMIFAKCDESNQCSEVGKKKNTVTGEEFLKSIGSDINKIPEKDRKSKIDVEQECCNTDKCNSASLSAEKNNKEKSDSSNSSGSFFCFHSYIKLFGALFISKTFNINSFQMKFLQILILSIFLLYSRYSYSLKCYQGVNSKILTAQAGEQETVECNKSFCLSLVLTLTDKIKDFISLCDVENKCKKVGTLKEVLTIKDYSEHMKTSVENIPEENRNTKIHSSITCCNTDNCNSIENSDFSSVSAGGNNKQLPSSPSGNESNKKKNSGSESESSNSSGSLFCFHNSKLKIMKKFLILETYNKLKNFKNIIVKQICTINLSLLKIQMKFSQILILSIFLLYSKYSYSLKCYNGGYGKLFDYQEGGQVSMECPARFCLLDEVTDSDNEVAVLNYCDYLNLCTKAEEIKQDLTVEEIIKSANISTEKTEKIPEELKNQKLHSRIVCCNTDNCNSAGNSGYSNLIREVDNKRKLGNNKDNSRSSSSYGPLFCFNGYIKILDILFMNEIRLETFNASMAFFFAVPLLAEGAPPGGAPPGGVPPGVPPAPSKSPANFVITGIAFVNAPTKSSIFKNKNLFKIKTNGLILITNFFYITTFVDKKFFSFFPLNCIFINKIIYTKTFLIDIVQMKFSQIFILSIFLFYSKYSYSLKCYQGVYSKVSETQGGDYESSECEAEFCRTITGIHKNQERAHAGVCDTGRKCTEPGKVDIIMTVVDWYNQFSTSTEHLSEEAKKEYINVIDECCNTDNCNSLNNGAYTNVPVGRSLQIPTTSPGQTTNTINNNDNKPASSNSSGSLFSFYSYITLLSTFFIAGRIKMKFSKIFVITIVLFFSKYSYSLKCYNGGNSADEMFNGLGLGYLSQECSSNLCLSATIMDPKIGSTTFHTCEVYGYCDKAGIFDVVENIGDIVNKINPSYSKVIPEAMNQRVKIRKFCCDTDNCNSKENDSYKNLKTGAINKGKSKSEHEEGDNKSKETERDNESKETKRDNESKETDRDNASKKSESFVNLCSFISLFCAMFIIGLYKI</sequence>
<feature type="compositionally biased region" description="Basic and acidic residues" evidence="1">
    <location>
        <begin position="1022"/>
        <end position="1063"/>
    </location>
</feature>
<protein>
    <submittedName>
        <fullName evidence="4">Activin types I and II receptor domain-containing protein</fullName>
    </submittedName>
</protein>